<feature type="compositionally biased region" description="Polar residues" evidence="1">
    <location>
        <begin position="623"/>
        <end position="654"/>
    </location>
</feature>
<feature type="compositionally biased region" description="Basic and acidic residues" evidence="1">
    <location>
        <begin position="747"/>
        <end position="756"/>
    </location>
</feature>
<dbReference type="Proteomes" id="UP000073492">
    <property type="component" value="Unassembled WGS sequence"/>
</dbReference>
<feature type="region of interest" description="Disordered" evidence="1">
    <location>
        <begin position="520"/>
        <end position="797"/>
    </location>
</feature>
<feature type="compositionally biased region" description="Polar residues" evidence="1">
    <location>
        <begin position="54"/>
        <end position="64"/>
    </location>
</feature>
<evidence type="ECO:0000256" key="1">
    <source>
        <dbReference type="SAM" id="MobiDB-lite"/>
    </source>
</evidence>
<reference evidence="3 4" key="1">
    <citation type="submission" date="2015-07" db="EMBL/GenBank/DDBJ databases">
        <title>Comparative genomics of the Sigatoka disease complex on banana suggests a link between parallel evolutionary changes in Pseudocercospora fijiensis and Pseudocercospora eumusae and increased virulence on the banana host.</title>
        <authorList>
            <person name="Chang T.-C."/>
            <person name="Salvucci A."/>
            <person name="Crous P.W."/>
            <person name="Stergiopoulos I."/>
        </authorList>
    </citation>
    <scope>NUCLEOTIDE SEQUENCE [LARGE SCALE GENOMIC DNA]</scope>
    <source>
        <strain evidence="3 4">CBS 116634</strain>
    </source>
</reference>
<feature type="domain" description="CRIB" evidence="2">
    <location>
        <begin position="214"/>
        <end position="227"/>
    </location>
</feature>
<protein>
    <recommendedName>
        <fullName evidence="2">CRIB domain-containing protein</fullName>
    </recommendedName>
</protein>
<organism evidence="3 4">
    <name type="scientific">Pseudocercospora musae</name>
    <dbReference type="NCBI Taxonomy" id="113226"/>
    <lineage>
        <taxon>Eukaryota</taxon>
        <taxon>Fungi</taxon>
        <taxon>Dikarya</taxon>
        <taxon>Ascomycota</taxon>
        <taxon>Pezizomycotina</taxon>
        <taxon>Dothideomycetes</taxon>
        <taxon>Dothideomycetidae</taxon>
        <taxon>Mycosphaerellales</taxon>
        <taxon>Mycosphaerellaceae</taxon>
        <taxon>Pseudocercospora</taxon>
    </lineage>
</organism>
<dbReference type="STRING" id="113226.A0A139IFY2"/>
<sequence>MTMTPAIAPPTDAPHLESHHGHLNLTRTYTTTTMGHVVDPKGTTPALPTMQHAAETTNHASDTPDTTRRKRLSFFGRSNSDASTKEKTRPSLHTTKSNPKVVHIEPLNVQLKRPGTANGEQRRRTTDPLESIRNSLFGGKKSSAASNALPTVRPTSRRARHSHSIDPSAMKPANTALIPFTSPLRPEEQRPQSRQGQEFRSEKDFYHHRKKSSISPPFNFHHVTHASRRHLPRLDTVDEKDLPQKFWSANVRPQKTLEDIPAEAIAQDTARPAAQSGDVLHPDRSTTKTPQAELGVRQSQDETRFDETRDTKFNPDSFHDESESSTSPVWSPKHHSSMGALNSPNAGSAAHSIHHLRDQGSFDGTLPAMRGPPSASGHQRQQSKSMMVDPTPPPETLSSAKITRWPERRPPGQPLPSVPGPPPAQAMNPPGHVVTKKLSKASVASRQSATGLFPVPPSMAVNKAASVQSKLSAKSFGTSISSGSKRTDILEEPNWEDDIDFAFEQGAEAMCDFDWESLPTPLREEDEHVEQAPAPVASPPLSDQSTPDSVGSGGVRLSGWIEQPAAFGSEPSIARRVDTPDSSDVQHKRGSSVGHRGFLAARHASSDAVPQKIPKTPPMLEVNSGSQVSASHPPTFTLTSADQVKNSPYGSSTYFPVLDSSIPDYLSDPESTRTGSSRHRKSSSYGSYDSSGRSLKTVSDTTRWSSASTSSIPDLLHSQMAKKGRRVSKPLESVPHSPDCEVPPALPREECTEPMEKSIAPGARPPPSDRSASDGPIIMRRPTNPGDRTLLFQSGRVVQRGRSMLPSLRAQIQSMPADDQEGGWI</sequence>
<comment type="caution">
    <text evidence="3">The sequence shown here is derived from an EMBL/GenBank/DDBJ whole genome shotgun (WGS) entry which is preliminary data.</text>
</comment>
<feature type="compositionally biased region" description="Low complexity" evidence="1">
    <location>
        <begin position="683"/>
        <end position="694"/>
    </location>
</feature>
<evidence type="ECO:0000313" key="4">
    <source>
        <dbReference type="Proteomes" id="UP000073492"/>
    </source>
</evidence>
<keyword evidence="4" id="KW-1185">Reference proteome</keyword>
<evidence type="ECO:0000259" key="2">
    <source>
        <dbReference type="PROSITE" id="PS50108"/>
    </source>
</evidence>
<dbReference type="EMBL" id="LFZO01000107">
    <property type="protein sequence ID" value="KXT13687.1"/>
    <property type="molecule type" value="Genomic_DNA"/>
</dbReference>
<feature type="compositionally biased region" description="Polar residues" evidence="1">
    <location>
        <begin position="376"/>
        <end position="385"/>
    </location>
</feature>
<feature type="compositionally biased region" description="Polar residues" evidence="1">
    <location>
        <begin position="696"/>
        <end position="712"/>
    </location>
</feature>
<evidence type="ECO:0000313" key="3">
    <source>
        <dbReference type="EMBL" id="KXT13687.1"/>
    </source>
</evidence>
<dbReference type="PROSITE" id="PS50108">
    <property type="entry name" value="CRIB"/>
    <property type="match status" value="1"/>
</dbReference>
<feature type="compositionally biased region" description="Basic and acidic residues" evidence="1">
    <location>
        <begin position="185"/>
        <end position="205"/>
    </location>
</feature>
<name>A0A139IFY2_9PEZI</name>
<dbReference type="InterPro" id="IPR000095">
    <property type="entry name" value="CRIB_dom"/>
</dbReference>
<dbReference type="AlphaFoldDB" id="A0A139IFY2"/>
<feature type="region of interest" description="Disordered" evidence="1">
    <location>
        <begin position="268"/>
        <end position="485"/>
    </location>
</feature>
<proteinExistence type="predicted"/>
<dbReference type="OrthoDB" id="24581at2759"/>
<feature type="compositionally biased region" description="Basic and acidic residues" evidence="1">
    <location>
        <begin position="299"/>
        <end position="322"/>
    </location>
</feature>
<feature type="compositionally biased region" description="Pro residues" evidence="1">
    <location>
        <begin position="411"/>
        <end position="424"/>
    </location>
</feature>
<feature type="compositionally biased region" description="Basic and acidic residues" evidence="1">
    <location>
        <begin position="573"/>
        <end position="587"/>
    </location>
</feature>
<feature type="region of interest" description="Disordered" evidence="1">
    <location>
        <begin position="54"/>
        <end position="220"/>
    </location>
</feature>
<feature type="compositionally biased region" description="Polar residues" evidence="1">
    <location>
        <begin position="465"/>
        <end position="484"/>
    </location>
</feature>
<accession>A0A139IFY2</accession>
<gene>
    <name evidence="3" type="ORF">AC579_8119</name>
</gene>